<dbReference type="AlphaFoldDB" id="F8NDV1"/>
<keyword evidence="4 10" id="KW-0812">Transmembrane</keyword>
<dbReference type="RefSeq" id="XP_007312309.1">
    <property type="nucleotide sequence ID" value="XM_007312247.1"/>
</dbReference>
<keyword evidence="8 9" id="KW-0472">Membrane</keyword>
<name>F8NDV1_SERL9</name>
<keyword evidence="7 9" id="KW-0333">Golgi apparatus</keyword>
<sequence>MTTFDSLHRQCRILESLFDVKLTSYSRLALAIGRNAYDLEAEGSGEQWKDLEVEVDDFLEKLRVTNEQLAAVTSDPNMPPSQSMSRAIQRHRDVYRDYSRELHRTKTNVKYALDQANLLSGVRHDIEAYKSSAADSLLAERGRLDSSHQMTDTILEQVFETRAEFSQQSVSLVGIKGRINNVLNSMPGVNNLLSVIKFRRRRDAIILGVVIAACLLILLRYIAHN</sequence>
<comment type="function">
    <text evidence="9">Involved in transport from the ER to the Golgi apparatus as well as in intra-Golgi transport. It belongs to a super-family of proteins called t-SNAREs or soluble NSF (N-ethylmaleimide-sensitive factor) attachment protein receptor.</text>
</comment>
<dbReference type="GO" id="GO:0006906">
    <property type="term" value="P:vesicle fusion"/>
    <property type="evidence" value="ECO:0007669"/>
    <property type="project" value="TreeGrafter"/>
</dbReference>
<dbReference type="EMBL" id="GL945428">
    <property type="protein sequence ID" value="EGO30425.1"/>
    <property type="molecule type" value="Genomic_DNA"/>
</dbReference>
<proteinExistence type="inferred from homology"/>
<dbReference type="PANTHER" id="PTHR21094:SF2">
    <property type="entry name" value="GOLGI SNAP RECEPTOR COMPLEX MEMBER 1"/>
    <property type="match status" value="1"/>
</dbReference>
<evidence type="ECO:0000256" key="6">
    <source>
        <dbReference type="ARBA" id="ARBA00022989"/>
    </source>
</evidence>
<dbReference type="InterPro" id="IPR023601">
    <property type="entry name" value="Golgi_SNAP_su1"/>
</dbReference>
<evidence type="ECO:0000256" key="4">
    <source>
        <dbReference type="ARBA" id="ARBA00022692"/>
    </source>
</evidence>
<accession>F8NDV1</accession>
<dbReference type="Pfam" id="PF12352">
    <property type="entry name" value="V-SNARE_C"/>
    <property type="match status" value="1"/>
</dbReference>
<evidence type="ECO:0000256" key="8">
    <source>
        <dbReference type="ARBA" id="ARBA00023136"/>
    </source>
</evidence>
<dbReference type="GO" id="GO:0005484">
    <property type="term" value="F:SNAP receptor activity"/>
    <property type="evidence" value="ECO:0007669"/>
    <property type="project" value="TreeGrafter"/>
</dbReference>
<keyword evidence="9" id="KW-0931">ER-Golgi transport</keyword>
<dbReference type="KEGG" id="sla:SERLADRAFT_454745"/>
<dbReference type="GO" id="GO:0015031">
    <property type="term" value="P:protein transport"/>
    <property type="evidence" value="ECO:0007669"/>
    <property type="project" value="UniProtKB-KW"/>
</dbReference>
<comment type="similarity">
    <text evidence="2 9">Belongs to the GOSR1 family.</text>
</comment>
<dbReference type="GO" id="GO:0031201">
    <property type="term" value="C:SNARE complex"/>
    <property type="evidence" value="ECO:0007669"/>
    <property type="project" value="TreeGrafter"/>
</dbReference>
<dbReference type="HOGENOM" id="CLU_078034_0_1_1"/>
<evidence type="ECO:0000313" key="11">
    <source>
        <dbReference type="EMBL" id="EGO30425.1"/>
    </source>
</evidence>
<reference evidence="11" key="1">
    <citation type="submission" date="2011-04" db="EMBL/GenBank/DDBJ databases">
        <title>Evolution of plant cell wall degrading machinery underlies the functional diversity of forest fungi.</title>
        <authorList>
            <consortium name="US DOE Joint Genome Institute (JGI-PGF)"/>
            <person name="Eastwood D.C."/>
            <person name="Floudas D."/>
            <person name="Binder M."/>
            <person name="Majcherczyk A."/>
            <person name="Schneider P."/>
            <person name="Aerts A."/>
            <person name="Asiegbu F.O."/>
            <person name="Baker S.E."/>
            <person name="Barry K."/>
            <person name="Bendiksby M."/>
            <person name="Blumentritt M."/>
            <person name="Coutinho P.M."/>
            <person name="Cullen D."/>
            <person name="Cullen D."/>
            <person name="Gathman A."/>
            <person name="Goodell B."/>
            <person name="Henrissat B."/>
            <person name="Ihrmark K."/>
            <person name="Kauserud H."/>
            <person name="Kohler A."/>
            <person name="LaButti K."/>
            <person name="Lapidus A."/>
            <person name="Lavin J.L."/>
            <person name="Lee Y.-H."/>
            <person name="Lindquist E."/>
            <person name="Lilly W."/>
            <person name="Lucas S."/>
            <person name="Morin E."/>
            <person name="Murat C."/>
            <person name="Oguiza J.A."/>
            <person name="Park J."/>
            <person name="Pisabarro A.G."/>
            <person name="Riley R."/>
            <person name="Rosling A."/>
            <person name="Salamov A."/>
            <person name="Schmidt O."/>
            <person name="Schmutz J."/>
            <person name="Skrede I."/>
            <person name="Stenlid J."/>
            <person name="Wiebenga A."/>
            <person name="Xie X."/>
            <person name="Kues U."/>
            <person name="Hibbett D.S."/>
            <person name="Hoffmeister D."/>
            <person name="Hogberg N."/>
            <person name="Martin F."/>
            <person name="Grigoriev I.V."/>
            <person name="Watkinson S.C."/>
        </authorList>
    </citation>
    <scope>NUCLEOTIDE SEQUENCE</scope>
    <source>
        <strain evidence="11">S7.9</strain>
    </source>
</reference>
<evidence type="ECO:0000256" key="10">
    <source>
        <dbReference type="SAM" id="Phobius"/>
    </source>
</evidence>
<keyword evidence="5 9" id="KW-0653">Protein transport</keyword>
<dbReference type="GO" id="GO:0005797">
    <property type="term" value="C:Golgi medial cisterna"/>
    <property type="evidence" value="ECO:0007669"/>
    <property type="project" value="TreeGrafter"/>
</dbReference>
<dbReference type="OrthoDB" id="422156at2759"/>
<evidence type="ECO:0000256" key="5">
    <source>
        <dbReference type="ARBA" id="ARBA00022927"/>
    </source>
</evidence>
<evidence type="ECO:0000256" key="3">
    <source>
        <dbReference type="ARBA" id="ARBA00022448"/>
    </source>
</evidence>
<dbReference type="GO" id="GO:0005801">
    <property type="term" value="C:cis-Golgi network"/>
    <property type="evidence" value="ECO:0007669"/>
    <property type="project" value="InterPro"/>
</dbReference>
<evidence type="ECO:0000256" key="1">
    <source>
        <dbReference type="ARBA" id="ARBA00004409"/>
    </source>
</evidence>
<dbReference type="GO" id="GO:0000139">
    <property type="term" value="C:Golgi membrane"/>
    <property type="evidence" value="ECO:0007669"/>
    <property type="project" value="UniProtKB-SubCell"/>
</dbReference>
<dbReference type="GO" id="GO:0048219">
    <property type="term" value="P:inter-Golgi cisterna vesicle-mediated transport"/>
    <property type="evidence" value="ECO:0007669"/>
    <property type="project" value="TreeGrafter"/>
</dbReference>
<dbReference type="GeneID" id="18817066"/>
<comment type="subcellular location">
    <subcellularLocation>
        <location evidence="1">Golgi apparatus membrane</location>
        <topology evidence="1">Single-pass type IV membrane protein</topology>
    </subcellularLocation>
</comment>
<dbReference type="GO" id="GO:0006888">
    <property type="term" value="P:endoplasmic reticulum to Golgi vesicle-mediated transport"/>
    <property type="evidence" value="ECO:0007669"/>
    <property type="project" value="InterPro"/>
</dbReference>
<evidence type="ECO:0000256" key="9">
    <source>
        <dbReference type="PIRNR" id="PIRNR027109"/>
    </source>
</evidence>
<keyword evidence="3 9" id="KW-0813">Transport</keyword>
<dbReference type="PANTHER" id="PTHR21094">
    <property type="entry name" value="GOS-28 SNARE- RELATED"/>
    <property type="match status" value="1"/>
</dbReference>
<organism>
    <name type="scientific">Serpula lacrymans var. lacrymans (strain S7.9)</name>
    <name type="common">Dry rot fungus</name>
    <dbReference type="NCBI Taxonomy" id="578457"/>
    <lineage>
        <taxon>Eukaryota</taxon>
        <taxon>Fungi</taxon>
        <taxon>Dikarya</taxon>
        <taxon>Basidiomycota</taxon>
        <taxon>Agaricomycotina</taxon>
        <taxon>Agaricomycetes</taxon>
        <taxon>Agaricomycetidae</taxon>
        <taxon>Boletales</taxon>
        <taxon>Coniophorineae</taxon>
        <taxon>Serpulaceae</taxon>
        <taxon>Serpula</taxon>
    </lineage>
</organism>
<keyword evidence="6 10" id="KW-1133">Transmembrane helix</keyword>
<dbReference type="PIRSF" id="PIRSF027109">
    <property type="entry name" value="Golgi_SNARE"/>
    <property type="match status" value="1"/>
</dbReference>
<comment type="subunit">
    <text evidence="9">Component of several multiprotein Golgi SNARE complexes.</text>
</comment>
<evidence type="ECO:0000256" key="2">
    <source>
        <dbReference type="ARBA" id="ARBA00008473"/>
    </source>
</evidence>
<evidence type="ECO:0000256" key="7">
    <source>
        <dbReference type="ARBA" id="ARBA00023034"/>
    </source>
</evidence>
<gene>
    <name evidence="11" type="ORF">SERLADRAFT_454745</name>
</gene>
<feature type="transmembrane region" description="Helical" evidence="10">
    <location>
        <begin position="204"/>
        <end position="223"/>
    </location>
</feature>
<dbReference type="Proteomes" id="UP000008064">
    <property type="component" value="Unassembled WGS sequence"/>
</dbReference>
<protein>
    <recommendedName>
        <fullName evidence="9">Golgi SNAP receptor complex member 1</fullName>
    </recommendedName>
</protein>